<dbReference type="AlphaFoldDB" id="A0A8D8FS20"/>
<dbReference type="EMBL" id="HBUE01088913">
    <property type="protein sequence ID" value="CAG6480628.1"/>
    <property type="molecule type" value="Transcribed_RNA"/>
</dbReference>
<accession>A0A8D8FS20</accession>
<name>A0A8D8FS20_CULPI</name>
<dbReference type="EMBL" id="HBUE01088916">
    <property type="protein sequence ID" value="CAG6480629.1"/>
    <property type="molecule type" value="Transcribed_RNA"/>
</dbReference>
<protein>
    <submittedName>
        <fullName evidence="1">(northern house mosquito) hypothetical protein</fullName>
    </submittedName>
</protein>
<sequence>MFISSNCLPSRASDDGGWFWPGELMSLLGEWGGVAYSGDIHPRSNRSASLGFIRMLDAAPFEECISSTLGSIWECFLVPPYLLPPVLPPVLLPICWCCWCCSCCCCWWWCCCTM</sequence>
<proteinExistence type="predicted"/>
<organism evidence="1">
    <name type="scientific">Culex pipiens</name>
    <name type="common">House mosquito</name>
    <dbReference type="NCBI Taxonomy" id="7175"/>
    <lineage>
        <taxon>Eukaryota</taxon>
        <taxon>Metazoa</taxon>
        <taxon>Ecdysozoa</taxon>
        <taxon>Arthropoda</taxon>
        <taxon>Hexapoda</taxon>
        <taxon>Insecta</taxon>
        <taxon>Pterygota</taxon>
        <taxon>Neoptera</taxon>
        <taxon>Endopterygota</taxon>
        <taxon>Diptera</taxon>
        <taxon>Nematocera</taxon>
        <taxon>Culicoidea</taxon>
        <taxon>Culicidae</taxon>
        <taxon>Culicinae</taxon>
        <taxon>Culicini</taxon>
        <taxon>Culex</taxon>
        <taxon>Culex</taxon>
    </lineage>
</organism>
<reference evidence="1" key="1">
    <citation type="submission" date="2021-05" db="EMBL/GenBank/DDBJ databases">
        <authorList>
            <person name="Alioto T."/>
            <person name="Alioto T."/>
            <person name="Gomez Garrido J."/>
        </authorList>
    </citation>
    <scope>NUCLEOTIDE SEQUENCE</scope>
</reference>
<evidence type="ECO:0000313" key="1">
    <source>
        <dbReference type="EMBL" id="CAG6480628.1"/>
    </source>
</evidence>